<reference evidence="3 4" key="1">
    <citation type="submission" date="2018-10" db="EMBL/GenBank/DDBJ databases">
        <title>Genome assembly for a Yunnan-Guizhou Plateau 3E fish, Anabarilius grahami (Regan), and its evolutionary and genetic applications.</title>
        <authorList>
            <person name="Jiang W."/>
        </authorList>
    </citation>
    <scope>NUCLEOTIDE SEQUENCE [LARGE SCALE GENOMIC DNA]</scope>
    <source>
        <strain evidence="3">AG-KIZ</strain>
        <tissue evidence="3">Muscle</tissue>
    </source>
</reference>
<keyword evidence="2" id="KW-1133">Transmembrane helix</keyword>
<feature type="compositionally biased region" description="Polar residues" evidence="1">
    <location>
        <begin position="273"/>
        <end position="294"/>
    </location>
</feature>
<feature type="region of interest" description="Disordered" evidence="1">
    <location>
        <begin position="578"/>
        <end position="693"/>
    </location>
</feature>
<dbReference type="Proteomes" id="UP000281406">
    <property type="component" value="Unassembled WGS sequence"/>
</dbReference>
<feature type="transmembrane region" description="Helical" evidence="2">
    <location>
        <begin position="478"/>
        <end position="499"/>
    </location>
</feature>
<keyword evidence="2" id="KW-0472">Membrane</keyword>
<organism evidence="3 4">
    <name type="scientific">Anabarilius grahami</name>
    <name type="common">Kanglang fish</name>
    <name type="synonym">Barilius grahami</name>
    <dbReference type="NCBI Taxonomy" id="495550"/>
    <lineage>
        <taxon>Eukaryota</taxon>
        <taxon>Metazoa</taxon>
        <taxon>Chordata</taxon>
        <taxon>Craniata</taxon>
        <taxon>Vertebrata</taxon>
        <taxon>Euteleostomi</taxon>
        <taxon>Actinopterygii</taxon>
        <taxon>Neopterygii</taxon>
        <taxon>Teleostei</taxon>
        <taxon>Ostariophysi</taxon>
        <taxon>Cypriniformes</taxon>
        <taxon>Xenocyprididae</taxon>
        <taxon>Xenocypridinae</taxon>
        <taxon>Xenocypridinae incertae sedis</taxon>
        <taxon>Anabarilius</taxon>
    </lineage>
</organism>
<keyword evidence="2" id="KW-0812">Transmembrane</keyword>
<dbReference type="AlphaFoldDB" id="A0A3N0XV54"/>
<feature type="compositionally biased region" description="Polar residues" evidence="1">
    <location>
        <begin position="365"/>
        <end position="398"/>
    </location>
</feature>
<feature type="compositionally biased region" description="Polar residues" evidence="1">
    <location>
        <begin position="137"/>
        <end position="162"/>
    </location>
</feature>
<feature type="compositionally biased region" description="Basic and acidic residues" evidence="1">
    <location>
        <begin position="295"/>
        <end position="304"/>
    </location>
</feature>
<dbReference type="EMBL" id="RJVU01059775">
    <property type="protein sequence ID" value="ROJ66329.1"/>
    <property type="molecule type" value="Genomic_DNA"/>
</dbReference>
<feature type="region of interest" description="Disordered" evidence="1">
    <location>
        <begin position="120"/>
        <end position="162"/>
    </location>
</feature>
<feature type="compositionally biased region" description="Polar residues" evidence="1">
    <location>
        <begin position="309"/>
        <end position="325"/>
    </location>
</feature>
<keyword evidence="4" id="KW-1185">Reference proteome</keyword>
<comment type="caution">
    <text evidence="3">The sequence shown here is derived from an EMBL/GenBank/DDBJ whole genome shotgun (WGS) entry which is preliminary data.</text>
</comment>
<feature type="compositionally biased region" description="Polar residues" evidence="1">
    <location>
        <begin position="611"/>
        <end position="630"/>
    </location>
</feature>
<evidence type="ECO:0000313" key="3">
    <source>
        <dbReference type="EMBL" id="ROJ66329.1"/>
    </source>
</evidence>
<evidence type="ECO:0000256" key="1">
    <source>
        <dbReference type="SAM" id="MobiDB-lite"/>
    </source>
</evidence>
<evidence type="ECO:0008006" key="5">
    <source>
        <dbReference type="Google" id="ProtNLM"/>
    </source>
</evidence>
<evidence type="ECO:0000313" key="4">
    <source>
        <dbReference type="Proteomes" id="UP000281406"/>
    </source>
</evidence>
<accession>A0A3N0XV54</accession>
<dbReference type="OrthoDB" id="9451284at2759"/>
<gene>
    <name evidence="3" type="ORF">DPX16_16592</name>
</gene>
<protein>
    <recommendedName>
        <fullName evidence="5">Protein EVI2B</fullName>
    </recommendedName>
</protein>
<feature type="region of interest" description="Disordered" evidence="1">
    <location>
        <begin position="224"/>
        <end position="399"/>
    </location>
</feature>
<feature type="compositionally biased region" description="Polar residues" evidence="1">
    <location>
        <begin position="347"/>
        <end position="358"/>
    </location>
</feature>
<feature type="transmembrane region" description="Helical" evidence="2">
    <location>
        <begin position="45"/>
        <end position="69"/>
    </location>
</feature>
<name>A0A3N0XV54_ANAGA</name>
<evidence type="ECO:0000256" key="2">
    <source>
        <dbReference type="SAM" id="Phobius"/>
    </source>
</evidence>
<feature type="compositionally biased region" description="Polar residues" evidence="1">
    <location>
        <begin position="224"/>
        <end position="246"/>
    </location>
</feature>
<sequence length="693" mass="75052">MQTTDHLMYNTTTIQEQEDLNISFATPSLPATGASEISCFIDAQLAFIATATAGGVILILLTSTIVLACTVSRLKRRHRTPRPSRSNADLVSGTGYWGTERREGGIVGPCETSVLLEDVKTDGEEEEVQNGAAGPSQYINTSNAATDSESVPTTMQSSTSRDSCIDPISLENMPLMVFSKDAMRTTFCTLVFLFSLPWSLNGHLTTSHKNTDVANTADDASGQINYTTDSGTNNVVSLSRSSQTQRGIGLRTPNGEDDTSNNSKRRNIRDNENNLTAAQSEGQIIQEEVTTPQKELQKPTEGSRRPHTSLLQIENATESNVSTEPPSAARTGVLSQEKTSRGPMETQEATQETPSTSGFIGLHSVHTNKTVLEGNNNNTNGDVHTTQPTMETTDQPNPMTHAHTSAITTATDFNETVSTNAVRTTERGVITDKWTKIPELKTSSMIKPTKKLMTTEKTTKKLIYPPSKDNQQANPGPAVAAVIGTTFVLMFIAIIVILLRKRKMQRKRLENPEWAGPSPFLDGDVQPNLPNMDESETINRQGFNQVSISRYLPQRLSKHLTLGRNTSEEVLMGDILQGSTFGRQNPDEVQPPNGKPTLAQDSTEKKENEIQEGQASVDSLDTKTSVSGSAQEPVMEGKVSKQTDDLTLFLSSGTDTTVKPPPLVSIDLDSLSEEAAPLQTSDGGIVPPAPPLP</sequence>
<proteinExistence type="predicted"/>